<evidence type="ECO:0000313" key="10">
    <source>
        <dbReference type="Proteomes" id="UP001525968"/>
    </source>
</evidence>
<evidence type="ECO:0000256" key="2">
    <source>
        <dbReference type="ARBA" id="ARBA00007613"/>
    </source>
</evidence>
<dbReference type="InterPro" id="IPR010130">
    <property type="entry name" value="T1SS_OMP_TolC"/>
</dbReference>
<dbReference type="Pfam" id="PF02321">
    <property type="entry name" value="OEP"/>
    <property type="match status" value="2"/>
</dbReference>
<keyword evidence="6" id="KW-0472">Membrane</keyword>
<dbReference type="RefSeq" id="WP_261497975.1">
    <property type="nucleotide sequence ID" value="NZ_JAODYH010000001.1"/>
</dbReference>
<evidence type="ECO:0000256" key="6">
    <source>
        <dbReference type="ARBA" id="ARBA00023136"/>
    </source>
</evidence>
<dbReference type="EMBL" id="JAODYH010000001">
    <property type="protein sequence ID" value="MCT9809035.1"/>
    <property type="molecule type" value="Genomic_DNA"/>
</dbReference>
<evidence type="ECO:0000313" key="9">
    <source>
        <dbReference type="EMBL" id="MCT9809035.1"/>
    </source>
</evidence>
<evidence type="ECO:0000256" key="4">
    <source>
        <dbReference type="ARBA" id="ARBA00022452"/>
    </source>
</evidence>
<comment type="subcellular location">
    <subcellularLocation>
        <location evidence="1">Cell outer membrane</location>
    </subcellularLocation>
</comment>
<organism evidence="9 10">
    <name type="scientific">Acidovorax bellezanensis</name>
    <dbReference type="NCBI Taxonomy" id="2976702"/>
    <lineage>
        <taxon>Bacteria</taxon>
        <taxon>Pseudomonadati</taxon>
        <taxon>Pseudomonadota</taxon>
        <taxon>Betaproteobacteria</taxon>
        <taxon>Burkholderiales</taxon>
        <taxon>Comamonadaceae</taxon>
        <taxon>Acidovorax</taxon>
    </lineage>
</organism>
<keyword evidence="5" id="KW-0812">Transmembrane</keyword>
<accession>A0ABT2PFC4</accession>
<evidence type="ECO:0000256" key="5">
    <source>
        <dbReference type="ARBA" id="ARBA00022692"/>
    </source>
</evidence>
<keyword evidence="7" id="KW-0998">Cell outer membrane</keyword>
<proteinExistence type="inferred from homology"/>
<dbReference type="NCBIfam" id="TIGR01844">
    <property type="entry name" value="type_I_sec_TolC"/>
    <property type="match status" value="1"/>
</dbReference>
<dbReference type="PANTHER" id="PTHR30026:SF20">
    <property type="entry name" value="OUTER MEMBRANE PROTEIN TOLC"/>
    <property type="match status" value="1"/>
</dbReference>
<dbReference type="InterPro" id="IPR003423">
    <property type="entry name" value="OMP_efflux"/>
</dbReference>
<dbReference type="Gene3D" id="1.20.1600.10">
    <property type="entry name" value="Outer membrane efflux proteins (OEP)"/>
    <property type="match status" value="1"/>
</dbReference>
<dbReference type="SUPFAM" id="SSF56954">
    <property type="entry name" value="Outer membrane efflux proteins (OEP)"/>
    <property type="match status" value="1"/>
</dbReference>
<reference evidence="9 10" key="1">
    <citation type="submission" date="2022-09" db="EMBL/GenBank/DDBJ databases">
        <title>Draft genome of isolate Be4.</title>
        <authorList>
            <person name="Sanchez-Castro I."/>
            <person name="Martinez-Rodriguez P."/>
            <person name="Descostes M."/>
            <person name="Merroun M."/>
        </authorList>
    </citation>
    <scope>NUCLEOTIDE SEQUENCE [LARGE SCALE GENOMIC DNA]</scope>
    <source>
        <strain evidence="9 10">Be4</strain>
    </source>
</reference>
<feature type="chain" id="PRO_5045956849" evidence="8">
    <location>
        <begin position="30"/>
        <end position="453"/>
    </location>
</feature>
<dbReference type="Proteomes" id="UP001525968">
    <property type="component" value="Unassembled WGS sequence"/>
</dbReference>
<dbReference type="PANTHER" id="PTHR30026">
    <property type="entry name" value="OUTER MEMBRANE PROTEIN TOLC"/>
    <property type="match status" value="1"/>
</dbReference>
<name>A0ABT2PFC4_9BURK</name>
<comment type="similarity">
    <text evidence="2">Belongs to the outer membrane factor (OMF) (TC 1.B.17) family.</text>
</comment>
<keyword evidence="10" id="KW-1185">Reference proteome</keyword>
<comment type="caution">
    <text evidence="9">The sequence shown here is derived from an EMBL/GenBank/DDBJ whole genome shotgun (WGS) entry which is preliminary data.</text>
</comment>
<keyword evidence="3" id="KW-0813">Transport</keyword>
<gene>
    <name evidence="9" type="ORF">N0K08_00135</name>
</gene>
<keyword evidence="4" id="KW-1134">Transmembrane beta strand</keyword>
<evidence type="ECO:0000256" key="7">
    <source>
        <dbReference type="ARBA" id="ARBA00023237"/>
    </source>
</evidence>
<keyword evidence="8" id="KW-0732">Signal</keyword>
<sequence>MPRLIPALWRRNALCLLPLALLVAAPAWALDLRQAYAAALTHDATIRAARASTAAAHERLPQARAQRLPQISLSAARNYNDLTSTTAESTGRSRRFHNDYYSDNQSLNLRLPLYRPALGAQVLQAQAQVEDANALLERDEQALVVRVGEAYFDALLARDQVALLQAQKASHISLLDAARKSFAVGAGTSTDIDEAQARLDLTLAQELEVQQHVEFTERRLEVLTGLSAASLAPLDVARFAPQPPQPRMDDWIARAEHASPELQALRAQGEAARLEVSKAEAGHQPTLDAVASVSRSHSDNVTSVNTRYAQKTLGLQLSIPLYSGGAVNSQVRQALASQERAGEALESARRELGVRVHQEFRSMAEGVLRIRALEQAVRSAQQALLSNQKSLQAGSRTTLDVLQAEQQKTTALRDLAQARYRYLLAQLRLQSLAGDDRQESIQQANAWLRTSIP</sequence>
<evidence type="ECO:0000256" key="3">
    <source>
        <dbReference type="ARBA" id="ARBA00022448"/>
    </source>
</evidence>
<protein>
    <submittedName>
        <fullName evidence="9">TolC family outer membrane protein</fullName>
    </submittedName>
</protein>
<evidence type="ECO:0000256" key="8">
    <source>
        <dbReference type="SAM" id="SignalP"/>
    </source>
</evidence>
<dbReference type="InterPro" id="IPR051906">
    <property type="entry name" value="TolC-like"/>
</dbReference>
<feature type="signal peptide" evidence="8">
    <location>
        <begin position="1"/>
        <end position="29"/>
    </location>
</feature>
<evidence type="ECO:0000256" key="1">
    <source>
        <dbReference type="ARBA" id="ARBA00004442"/>
    </source>
</evidence>